<dbReference type="Proteomes" id="UP001319870">
    <property type="component" value="Unassembled WGS sequence"/>
</dbReference>
<sequence length="67" mass="7670">MARRKDDDRTWGMRATESLLHVFGPASIKRDAPRPPSEADLAKEAALHQRLQRVTRSDGHTYLVDRD</sequence>
<dbReference type="EMBL" id="JAIXCQ010000001">
    <property type="protein sequence ID" value="MCA5892178.1"/>
    <property type="molecule type" value="Genomic_DNA"/>
</dbReference>
<evidence type="ECO:0000313" key="1">
    <source>
        <dbReference type="EMBL" id="MCA5892178.1"/>
    </source>
</evidence>
<organism evidence="1 2">
    <name type="scientific">Isoptericola luteus</name>
    <dbReference type="NCBI Taxonomy" id="2879484"/>
    <lineage>
        <taxon>Bacteria</taxon>
        <taxon>Bacillati</taxon>
        <taxon>Actinomycetota</taxon>
        <taxon>Actinomycetes</taxon>
        <taxon>Micrococcales</taxon>
        <taxon>Promicromonosporaceae</taxon>
        <taxon>Isoptericola</taxon>
    </lineage>
</organism>
<name>A0ABS7ZAT9_9MICO</name>
<accession>A0ABS7ZAT9</accession>
<protein>
    <submittedName>
        <fullName evidence="1">Uncharacterized protein</fullName>
    </submittedName>
</protein>
<keyword evidence="2" id="KW-1185">Reference proteome</keyword>
<dbReference type="RefSeq" id="WP_225563889.1">
    <property type="nucleotide sequence ID" value="NZ_JAIXCQ010000001.1"/>
</dbReference>
<reference evidence="1 2" key="1">
    <citation type="submission" date="2021-09" db="EMBL/GenBank/DDBJ databases">
        <title>Isoptericola luteus sp. nov., a novel bacterium isolated from Harbin, the capital city of Heilongjiang province.</title>
        <authorList>
            <person name="Li J."/>
        </authorList>
    </citation>
    <scope>NUCLEOTIDE SEQUENCE [LARGE SCALE GENOMIC DNA]</scope>
    <source>
        <strain evidence="1 2">NEAU-Y5</strain>
    </source>
</reference>
<gene>
    <name evidence="1" type="ORF">LEP48_02290</name>
</gene>
<proteinExistence type="predicted"/>
<comment type="caution">
    <text evidence="1">The sequence shown here is derived from an EMBL/GenBank/DDBJ whole genome shotgun (WGS) entry which is preliminary data.</text>
</comment>
<evidence type="ECO:0000313" key="2">
    <source>
        <dbReference type="Proteomes" id="UP001319870"/>
    </source>
</evidence>